<dbReference type="EC" id="6.2.1.3" evidence="4"/>
<dbReference type="KEGG" id="scac:106080443"/>
<dbReference type="SUPFAM" id="SSF56801">
    <property type="entry name" value="Acetyl-CoA synthetase-like"/>
    <property type="match status" value="1"/>
</dbReference>
<dbReference type="PANTHER" id="PTHR43272">
    <property type="entry name" value="LONG-CHAIN-FATTY-ACID--COA LIGASE"/>
    <property type="match status" value="1"/>
</dbReference>
<gene>
    <name evidence="6" type="primary">106080443</name>
</gene>
<sequence length="680" mass="75879">MSSPKPATSYTSSSLNDPVMLRANEECMAEFKPKTIPEFFHECCEKYKNLPALTFPTKNVDNVHAEEDIWETVSFEDYESNVEQVALALLYLGVQPRTSVGIIAMNCPEWFYIQLAATRINAVSAGIYTTNSAETVFHILETSDATVVVVDDSYQMAKVSSIRSSLPQVRAVVQLNGPFGFDEKAQKDGYYRWCDLMAMKFSTTLREELQMREQEVAPNDCALLIFTSGTVGMPKGVMLSHDNILYCAQAISRSLPGIMPGQETFVSYLPLNHVAGQVFDIFMGLVNGANVNFADRNALKGTLGKTLAKVRPTVFIGVPRVFEKMHEKLMQVNAESSRVVRCLTYKARMTMLQYHLDKIVGNPTSSMKHWLASRITNRIKLAMGLDRSKVTIIGGAPVSEELKLFFLSLDIPLTDVYGLSESSGGLVFSLKKPNLLTVGQPIKGVEVKIQEPNEKGEGEILIRCRSNFMGYLKEPEKTKETITEDGYVMTGDSGYLDEEGNVYVSGRIKELIITAGGENMPPAYIENLIKKELPCISNAVAIGDHRKYVTALLTFKTEIDADTGYPTDTLLPETLDWLASLDLHYTKLSEMLHIEWPENFNDFNPNSVEIQLDDKIQKALEAGIKSSNQHAISKAQQVQYFAVLPHDFSIATGELGPTLKIRRNIVHSKYAKIIDEMYNN</sequence>
<keyword evidence="7" id="KW-1185">Reference proteome</keyword>
<dbReference type="Gene3D" id="3.40.50.12780">
    <property type="entry name" value="N-terminal domain of ligase-like"/>
    <property type="match status" value="1"/>
</dbReference>
<dbReference type="STRING" id="35570.A0A1I8PCX0"/>
<dbReference type="EnsemblMetazoa" id="SCAU006871-RA">
    <property type="protein sequence ID" value="SCAU006871-PA"/>
    <property type="gene ID" value="SCAU006871"/>
</dbReference>
<dbReference type="Pfam" id="PF23562">
    <property type="entry name" value="AMP-binding_C_3"/>
    <property type="match status" value="1"/>
</dbReference>
<evidence type="ECO:0000256" key="4">
    <source>
        <dbReference type="ARBA" id="ARBA00026121"/>
    </source>
</evidence>
<dbReference type="VEuPathDB" id="VectorBase:SCAU006871"/>
<evidence type="ECO:0000259" key="5">
    <source>
        <dbReference type="Pfam" id="PF00501"/>
    </source>
</evidence>
<name>A0A1I8PCX0_STOCA</name>
<keyword evidence="1" id="KW-0436">Ligase</keyword>
<dbReference type="InterPro" id="IPR000873">
    <property type="entry name" value="AMP-dep_synth/lig_dom"/>
</dbReference>
<accession>A0A1I8PCX0</accession>
<evidence type="ECO:0000313" key="7">
    <source>
        <dbReference type="Proteomes" id="UP000095300"/>
    </source>
</evidence>
<dbReference type="GO" id="GO:0005783">
    <property type="term" value="C:endoplasmic reticulum"/>
    <property type="evidence" value="ECO:0007669"/>
    <property type="project" value="TreeGrafter"/>
</dbReference>
<evidence type="ECO:0000313" key="6">
    <source>
        <dbReference type="EnsemblMetazoa" id="SCAU006871-PA"/>
    </source>
</evidence>
<dbReference type="GO" id="GO:0016020">
    <property type="term" value="C:membrane"/>
    <property type="evidence" value="ECO:0007669"/>
    <property type="project" value="TreeGrafter"/>
</dbReference>
<dbReference type="Proteomes" id="UP000095300">
    <property type="component" value="Unassembled WGS sequence"/>
</dbReference>
<reference evidence="6" key="1">
    <citation type="submission" date="2020-05" db="UniProtKB">
        <authorList>
            <consortium name="EnsemblMetazoa"/>
        </authorList>
    </citation>
    <scope>IDENTIFICATION</scope>
    <source>
        <strain evidence="6">USDA</strain>
    </source>
</reference>
<dbReference type="InterPro" id="IPR042099">
    <property type="entry name" value="ANL_N_sf"/>
</dbReference>
<organism evidence="6 7">
    <name type="scientific">Stomoxys calcitrans</name>
    <name type="common">Stable fly</name>
    <name type="synonym">Conops calcitrans</name>
    <dbReference type="NCBI Taxonomy" id="35570"/>
    <lineage>
        <taxon>Eukaryota</taxon>
        <taxon>Metazoa</taxon>
        <taxon>Ecdysozoa</taxon>
        <taxon>Arthropoda</taxon>
        <taxon>Hexapoda</taxon>
        <taxon>Insecta</taxon>
        <taxon>Pterygota</taxon>
        <taxon>Neoptera</taxon>
        <taxon>Endopterygota</taxon>
        <taxon>Diptera</taxon>
        <taxon>Brachycera</taxon>
        <taxon>Muscomorpha</taxon>
        <taxon>Muscoidea</taxon>
        <taxon>Muscidae</taxon>
        <taxon>Stomoxys</taxon>
    </lineage>
</organism>
<dbReference type="AlphaFoldDB" id="A0A1I8PCX0"/>
<keyword evidence="2" id="KW-0276">Fatty acid metabolism</keyword>
<keyword evidence="3" id="KW-0443">Lipid metabolism</keyword>
<evidence type="ECO:0000256" key="1">
    <source>
        <dbReference type="ARBA" id="ARBA00022598"/>
    </source>
</evidence>
<proteinExistence type="predicted"/>
<dbReference type="GO" id="GO:0004467">
    <property type="term" value="F:long-chain fatty acid-CoA ligase activity"/>
    <property type="evidence" value="ECO:0007669"/>
    <property type="project" value="UniProtKB-EC"/>
</dbReference>
<protein>
    <recommendedName>
        <fullName evidence="4">long-chain-fatty-acid--CoA ligase</fullName>
        <ecNumber evidence="4">6.2.1.3</ecNumber>
    </recommendedName>
</protein>
<dbReference type="Pfam" id="PF00501">
    <property type="entry name" value="AMP-binding"/>
    <property type="match status" value="1"/>
</dbReference>
<feature type="domain" description="AMP-dependent synthetase/ligase" evidence="5">
    <location>
        <begin position="41"/>
        <end position="472"/>
    </location>
</feature>
<dbReference type="PANTHER" id="PTHR43272:SF32">
    <property type="entry name" value="AMP-DEPENDENT SYNTHETASE_LIGASE DOMAIN-CONTAINING PROTEIN"/>
    <property type="match status" value="1"/>
</dbReference>
<dbReference type="OrthoDB" id="3633556at2759"/>
<evidence type="ECO:0000256" key="2">
    <source>
        <dbReference type="ARBA" id="ARBA00022832"/>
    </source>
</evidence>
<evidence type="ECO:0000256" key="3">
    <source>
        <dbReference type="ARBA" id="ARBA00023098"/>
    </source>
</evidence>